<evidence type="ECO:0000259" key="11">
    <source>
        <dbReference type="PROSITE" id="PS50075"/>
    </source>
</evidence>
<dbReference type="PROSITE" id="PS52019">
    <property type="entry name" value="PKS_MFAS_DH"/>
    <property type="match status" value="1"/>
</dbReference>
<feature type="region of interest" description="C-terminal hotdog fold" evidence="9">
    <location>
        <begin position="1023"/>
        <end position="1160"/>
    </location>
</feature>
<dbReference type="SUPFAM" id="SSF53901">
    <property type="entry name" value="Thiolase-like"/>
    <property type="match status" value="1"/>
</dbReference>
<keyword evidence="3" id="KW-0596">Phosphopantetheine</keyword>
<evidence type="ECO:0000256" key="7">
    <source>
        <dbReference type="ARBA" id="ARBA00023268"/>
    </source>
</evidence>
<dbReference type="SMART" id="SM01294">
    <property type="entry name" value="PKS_PP_betabranch"/>
    <property type="match status" value="1"/>
</dbReference>
<dbReference type="SMART" id="SM00824">
    <property type="entry name" value="PKS_TE"/>
    <property type="match status" value="1"/>
</dbReference>
<evidence type="ECO:0000256" key="5">
    <source>
        <dbReference type="ARBA" id="ARBA00022679"/>
    </source>
</evidence>
<reference evidence="15" key="1">
    <citation type="journal article" date="2019" name="Int. J. Syst. Evol. Microbiol.">
        <title>The Global Catalogue of Microorganisms (GCM) 10K type strain sequencing project: providing services to taxonomists for standard genome sequencing and annotation.</title>
        <authorList>
            <consortium name="The Broad Institute Genomics Platform"/>
            <consortium name="The Broad Institute Genome Sequencing Center for Infectious Disease"/>
            <person name="Wu L."/>
            <person name="Ma J."/>
        </authorList>
    </citation>
    <scope>NUCLEOTIDE SEQUENCE [LARGE SCALE GENOMIC DNA]</scope>
    <source>
        <strain evidence="15">JCM 16898</strain>
    </source>
</reference>
<dbReference type="CDD" id="cd08956">
    <property type="entry name" value="KR_3_FAS_SDR_x"/>
    <property type="match status" value="1"/>
</dbReference>
<feature type="domain" description="PKS/mFAS DH" evidence="13">
    <location>
        <begin position="891"/>
        <end position="1160"/>
    </location>
</feature>
<dbReference type="SUPFAM" id="SSF51735">
    <property type="entry name" value="NAD(P)-binding Rossmann-fold domains"/>
    <property type="match status" value="2"/>
</dbReference>
<dbReference type="InterPro" id="IPR057326">
    <property type="entry name" value="KR_dom"/>
</dbReference>
<dbReference type="InterPro" id="IPR049551">
    <property type="entry name" value="PKS_DH_C"/>
</dbReference>
<dbReference type="CDD" id="cd00833">
    <property type="entry name" value="PKS"/>
    <property type="match status" value="1"/>
</dbReference>
<comment type="caution">
    <text evidence="14">The sequence shown here is derived from an EMBL/GenBank/DDBJ whole genome shotgun (WGS) entry which is preliminary data.</text>
</comment>
<dbReference type="PROSITE" id="PS00606">
    <property type="entry name" value="KS3_1"/>
    <property type="match status" value="1"/>
</dbReference>
<protein>
    <recommendedName>
        <fullName evidence="16">Malonyl CoA-acyl carrier protein transacylase</fullName>
    </recommendedName>
</protein>
<keyword evidence="6" id="KW-0045">Antibiotic biosynthesis</keyword>
<dbReference type="Pfam" id="PF00550">
    <property type="entry name" value="PP-binding"/>
    <property type="match status" value="1"/>
</dbReference>
<dbReference type="InterPro" id="IPR018201">
    <property type="entry name" value="Ketoacyl_synth_AS"/>
</dbReference>
<dbReference type="SMART" id="SM00827">
    <property type="entry name" value="PKS_AT"/>
    <property type="match status" value="1"/>
</dbReference>
<dbReference type="Pfam" id="PF00698">
    <property type="entry name" value="Acyl_transf_1"/>
    <property type="match status" value="1"/>
</dbReference>
<evidence type="ECO:0000256" key="6">
    <source>
        <dbReference type="ARBA" id="ARBA00023194"/>
    </source>
</evidence>
<keyword evidence="7" id="KW-0511">Multifunctional enzyme</keyword>
<dbReference type="PROSITE" id="PS00012">
    <property type="entry name" value="PHOSPHOPANTETHEINE"/>
    <property type="match status" value="1"/>
</dbReference>
<dbReference type="Gene3D" id="3.40.366.10">
    <property type="entry name" value="Malonyl-Coenzyme A Acyl Carrier Protein, domain 2"/>
    <property type="match status" value="1"/>
</dbReference>
<dbReference type="InterPro" id="IPR016035">
    <property type="entry name" value="Acyl_Trfase/lysoPLipase"/>
</dbReference>
<feature type="domain" description="Carrier" evidence="11">
    <location>
        <begin position="1550"/>
        <end position="1626"/>
    </location>
</feature>
<name>A0ABP6UXQ4_9PSEU</name>
<dbReference type="Proteomes" id="UP001500689">
    <property type="component" value="Unassembled WGS sequence"/>
</dbReference>
<dbReference type="SUPFAM" id="SSF47336">
    <property type="entry name" value="ACP-like"/>
    <property type="match status" value="1"/>
</dbReference>
<dbReference type="InterPro" id="IPR014043">
    <property type="entry name" value="Acyl_transferase_dom"/>
</dbReference>
<dbReference type="SUPFAM" id="SSF53474">
    <property type="entry name" value="alpha/beta-Hydrolases"/>
    <property type="match status" value="1"/>
</dbReference>
<evidence type="ECO:0000256" key="1">
    <source>
        <dbReference type="ARBA" id="ARBA00001957"/>
    </source>
</evidence>
<evidence type="ECO:0000256" key="9">
    <source>
        <dbReference type="PROSITE-ProRule" id="PRU01363"/>
    </source>
</evidence>
<evidence type="ECO:0000256" key="4">
    <source>
        <dbReference type="ARBA" id="ARBA00022553"/>
    </source>
</evidence>
<dbReference type="PROSITE" id="PS52004">
    <property type="entry name" value="KS3_2"/>
    <property type="match status" value="1"/>
</dbReference>
<dbReference type="Pfam" id="PF00109">
    <property type="entry name" value="ketoacyl-synt"/>
    <property type="match status" value="1"/>
</dbReference>
<dbReference type="InterPro" id="IPR020806">
    <property type="entry name" value="PKS_PP-bd"/>
</dbReference>
<dbReference type="InterPro" id="IPR055123">
    <property type="entry name" value="SpnB-like_Rossmann"/>
</dbReference>
<dbReference type="Gene3D" id="3.40.47.10">
    <property type="match status" value="1"/>
</dbReference>
<dbReference type="Gene3D" id="3.40.50.1820">
    <property type="entry name" value="alpha/beta hydrolase"/>
    <property type="match status" value="1"/>
</dbReference>
<evidence type="ECO:0000256" key="3">
    <source>
        <dbReference type="ARBA" id="ARBA00022450"/>
    </source>
</evidence>
<dbReference type="InterPro" id="IPR032821">
    <property type="entry name" value="PKS_assoc"/>
</dbReference>
<dbReference type="InterPro" id="IPR020807">
    <property type="entry name" value="PKS_DH"/>
</dbReference>
<dbReference type="InterPro" id="IPR042104">
    <property type="entry name" value="PKS_dehydratase_sf"/>
</dbReference>
<dbReference type="InterPro" id="IPR016036">
    <property type="entry name" value="Malonyl_transacylase_ACP-bd"/>
</dbReference>
<dbReference type="Pfam" id="PF16197">
    <property type="entry name" value="KAsynt_C_assoc"/>
    <property type="match status" value="1"/>
</dbReference>
<dbReference type="Pfam" id="PF00975">
    <property type="entry name" value="Thioesterase"/>
    <property type="match status" value="1"/>
</dbReference>
<dbReference type="Pfam" id="PF22953">
    <property type="entry name" value="SpnB_Rossmann"/>
    <property type="match status" value="1"/>
</dbReference>
<gene>
    <name evidence="14" type="ORF">GCM10022222_04450</name>
</gene>
<dbReference type="InterPro" id="IPR014030">
    <property type="entry name" value="Ketoacyl_synth_N"/>
</dbReference>
<keyword evidence="4" id="KW-0597">Phosphoprotein</keyword>
<dbReference type="InterPro" id="IPR013968">
    <property type="entry name" value="PKS_KR"/>
</dbReference>
<dbReference type="PROSITE" id="PS50075">
    <property type="entry name" value="CARRIER"/>
    <property type="match status" value="1"/>
</dbReference>
<dbReference type="SUPFAM" id="SSF52151">
    <property type="entry name" value="FabD/lysophospholipase-like"/>
    <property type="match status" value="1"/>
</dbReference>
<dbReference type="PANTHER" id="PTHR43775:SF51">
    <property type="entry name" value="INACTIVE PHENOLPHTHIOCEROL SYNTHESIS POLYKETIDE SYNTHASE TYPE I PKS1-RELATED"/>
    <property type="match status" value="1"/>
</dbReference>
<evidence type="ECO:0000259" key="12">
    <source>
        <dbReference type="PROSITE" id="PS52004"/>
    </source>
</evidence>
<dbReference type="Gene3D" id="3.10.129.110">
    <property type="entry name" value="Polyketide synthase dehydratase"/>
    <property type="match status" value="1"/>
</dbReference>
<evidence type="ECO:0000313" key="15">
    <source>
        <dbReference type="Proteomes" id="UP001500689"/>
    </source>
</evidence>
<dbReference type="Gene3D" id="1.10.1200.10">
    <property type="entry name" value="ACP-like"/>
    <property type="match status" value="1"/>
</dbReference>
<dbReference type="InterPro" id="IPR001031">
    <property type="entry name" value="Thioesterase"/>
</dbReference>
<dbReference type="EMBL" id="BAAAZN010000001">
    <property type="protein sequence ID" value="GAA3524898.1"/>
    <property type="molecule type" value="Genomic_DNA"/>
</dbReference>
<comment type="pathway">
    <text evidence="2">Antibiotic biosynthesis.</text>
</comment>
<dbReference type="InterPro" id="IPR050091">
    <property type="entry name" value="PKS_NRPS_Biosynth_Enz"/>
</dbReference>
<feature type="region of interest" description="Disordered" evidence="10">
    <location>
        <begin position="999"/>
        <end position="1020"/>
    </location>
</feature>
<dbReference type="SMART" id="SM00825">
    <property type="entry name" value="PKS_KS"/>
    <property type="match status" value="1"/>
</dbReference>
<dbReference type="Pfam" id="PF08990">
    <property type="entry name" value="Docking"/>
    <property type="match status" value="1"/>
</dbReference>
<dbReference type="InterPro" id="IPR020802">
    <property type="entry name" value="TesA-like"/>
</dbReference>
<evidence type="ECO:0000256" key="10">
    <source>
        <dbReference type="SAM" id="MobiDB-lite"/>
    </source>
</evidence>
<evidence type="ECO:0008006" key="16">
    <source>
        <dbReference type="Google" id="ProtNLM"/>
    </source>
</evidence>
<keyword evidence="5" id="KW-0808">Transferase</keyword>
<dbReference type="InterPro" id="IPR029058">
    <property type="entry name" value="AB_hydrolase_fold"/>
</dbReference>
<dbReference type="Pfam" id="PF14765">
    <property type="entry name" value="PS-DH"/>
    <property type="match status" value="1"/>
</dbReference>
<dbReference type="InterPro" id="IPR049900">
    <property type="entry name" value="PKS_mFAS_DH"/>
</dbReference>
<dbReference type="SMART" id="SM00822">
    <property type="entry name" value="PKS_KR"/>
    <property type="match status" value="1"/>
</dbReference>
<dbReference type="Pfam" id="PF08659">
    <property type="entry name" value="KR"/>
    <property type="match status" value="1"/>
</dbReference>
<dbReference type="InterPro" id="IPR016039">
    <property type="entry name" value="Thiolase-like"/>
</dbReference>
<proteinExistence type="predicted"/>
<comment type="cofactor">
    <cofactor evidence="1">
        <name>pantetheine 4'-phosphate</name>
        <dbReference type="ChEBI" id="CHEBI:47942"/>
    </cofactor>
</comment>
<dbReference type="InterPro" id="IPR020841">
    <property type="entry name" value="PKS_Beta-ketoAc_synthase_dom"/>
</dbReference>
<dbReference type="Pfam" id="PF02801">
    <property type="entry name" value="Ketoacyl-synt_C"/>
    <property type="match status" value="1"/>
</dbReference>
<dbReference type="InterPro" id="IPR014031">
    <property type="entry name" value="Ketoacyl_synth_C"/>
</dbReference>
<evidence type="ECO:0000256" key="8">
    <source>
        <dbReference type="ARBA" id="ARBA00023315"/>
    </source>
</evidence>
<dbReference type="SMART" id="SM00823">
    <property type="entry name" value="PKS_PP"/>
    <property type="match status" value="1"/>
</dbReference>
<evidence type="ECO:0000313" key="14">
    <source>
        <dbReference type="EMBL" id="GAA3524898.1"/>
    </source>
</evidence>
<evidence type="ECO:0000259" key="13">
    <source>
        <dbReference type="PROSITE" id="PS52019"/>
    </source>
</evidence>
<feature type="region of interest" description="N-terminal hotdog fold" evidence="9">
    <location>
        <begin position="891"/>
        <end position="1011"/>
    </location>
</feature>
<dbReference type="InterPro" id="IPR001227">
    <property type="entry name" value="Ac_transferase_dom_sf"/>
</dbReference>
<dbReference type="InterPro" id="IPR006162">
    <property type="entry name" value="Ppantetheine_attach_site"/>
</dbReference>
<accession>A0ABP6UXQ4</accession>
<dbReference type="InterPro" id="IPR036736">
    <property type="entry name" value="ACP-like_sf"/>
</dbReference>
<evidence type="ECO:0000256" key="2">
    <source>
        <dbReference type="ARBA" id="ARBA00004792"/>
    </source>
</evidence>
<dbReference type="SMART" id="SM00826">
    <property type="entry name" value="PKS_DH"/>
    <property type="match status" value="1"/>
</dbReference>
<dbReference type="InterPro" id="IPR009081">
    <property type="entry name" value="PP-bd_ACP"/>
</dbReference>
<organism evidence="14 15">
    <name type="scientific">Amycolatopsis ultiminotia</name>
    <dbReference type="NCBI Taxonomy" id="543629"/>
    <lineage>
        <taxon>Bacteria</taxon>
        <taxon>Bacillati</taxon>
        <taxon>Actinomycetota</taxon>
        <taxon>Actinomycetes</taxon>
        <taxon>Pseudonocardiales</taxon>
        <taxon>Pseudonocardiaceae</taxon>
        <taxon>Amycolatopsis</taxon>
    </lineage>
</organism>
<sequence>MSESDRSLVAALRASLKENHRLKDENRRLAGSRQAPVAEPIAIVGAACRLPGGIATPEQLWRLLADEGDAIGGFPQDRGWDLARRYDPSGARPGSIAVREGGFLHGAAEFDAGLFGISPREAMLLDPQLRLLLETGWESLERAAIPPRSLSGSRTGVFAGVMYHDYPGSFGASGMVSGRVAYTFGLQGPAITVDTACSSSLVTVHLAAQALRAGECELALAGGATVMSTPRTFVEFSRDGTLSRGARCRSFAESADGPAWSEGCVTLVLQRLSDARRSGRPVLAVIRGSAVNSDGASNGMTAPNGPAQRRVIRQALADARLSAAQVDVVEAHGTATPLGDPIEAQALLATYGADRAGAAPLRLGSLKSNLGHTQAASGAAGLLKLVLAMRHELLPKTLHVDEPSTRIDWSAGEVELLTEPAPWPRGERPRRGAVSSFGLSGTNAHVVLEEAAAVEETSAAGDRVAVPVPLSGHDPAALQAQAERLAVRLREEPGLRPADVACTLANGRTHLAHRAVVVARDREELLAGLAGLPARVARGEATLAFLFSGAGSHRPGMGEGLAAAYPAFATAYAAACAELDRHLDRPLREVIADPAALDEFRYSQAALFAIEVALFRLAESWRLVPDVLCGHSGGELAAAHCAGVLSLADAAELVVTRATLMQAQPDGAMMAIEAEPEEFTEDPVEVAVVNGPRAVVVSGQEPAVLAVAARFTAAGRRTKRLRVRVALHSRLMEPVLAPFRAVAARIPQAKPAVPVVSTVTGALIESFDAEHWVRNIRRPVRFSDAVRTLESLGVNRFFELGADGPLTAMLPDVPVAVAALRRAVPEDVALAQAIGELHVHGVSAHWPAVFEPRGARIVDLPTYPFHRERYWLSASDEPGDLSATGLDPAGHPLLGAAVPLADEDGFLLHGRLSTATHPWLSGHTVDGSARFPGSGFLELALRASEEAGGAQVRELTVHTSLVLDEDGVRVQVRVGAPDEAGARPLSIHAQAGDTSWTRHADGVLAPTGSPPVDGSAGWPPAGAEEIDLDGLYELLAEQGVEYGRLFQGMKAVWRSGAEMFADVALPESAGLEAAAFALHPALAESALPAIGLGRTTSTVALLPSAWSEVDLWTTGASELRVRVKPLAENTVSLSFFDHEGTPVATVGSLVLRPVDRAPGVAPRTGALLRPEWTKATLSGASADDVCTVPVVPGGDAVAAQRQIHRALSALRTGLAQERRIVVLTRHAAGRPGEPVDLAGAAVAGMVRSAQSEHPGRIVHLDTDETPDGALLAAVAGADEPAIVVRGKETLLPRLTEVALGPAAGAEWGDGAVLITGGTGQLGRLVAQHLVRRHGVRRLVLASRRGRGAGDLVAELGSLGARVDVAACDLADRAAVAALLAAHPVSAVVHAAGLLSDGMLTSLTPDQVDAVFTAKATAAWNLHELAGDVRAFVLFSSAAGLLGAPGQANYAAANAFLDALARHRRGLGLPAQSLAWGFWNSGERTDGLTAEAGLALFDAALADPAPVLAPLRLGAWGSQDEIPALLRGHVRVPRRAGGSPARRLRRTPPDERRDRLRELVGAQVAAVLGHREDLEPDDALPGLGFDSLTAVQLRNRLAELTGLTLGATLVFDHPTVAELAEFLNESLSDARPEPPRTAPEGRTEEPVAKLFAEAVAAGRVPEGIVLLGAAANLRPSFSRSALPAGHRPVRLADGPRRPALLCVPSPAAMTGAVQYGRLAGPFRGNRRFAVLPLPGFSADEPLPADFETLLALLADRAREAAGDEPFAVLGYSAGGLLAEALAAELERTGHRPAGLCLLDTYETGGPADAAVQAMAAEILIRQDGAGFDRAQLTAMGRYLRLLAGAAPRTVRAPTVLLRAARSFGAAAGEAWQTTWSRADQVETVPGDHFSLVSEDAASTAAALACWLDTEAAAPEPTVETVTVVGSSS</sequence>
<dbReference type="PANTHER" id="PTHR43775">
    <property type="entry name" value="FATTY ACID SYNTHASE"/>
    <property type="match status" value="1"/>
</dbReference>
<feature type="domain" description="Ketosynthase family 3 (KS3)" evidence="12">
    <location>
        <begin position="38"/>
        <end position="450"/>
    </location>
</feature>
<dbReference type="InterPro" id="IPR015083">
    <property type="entry name" value="NorB/c/GfsB-D-like_docking"/>
</dbReference>
<dbReference type="Pfam" id="PF21089">
    <property type="entry name" value="PKS_DH_N"/>
    <property type="match status" value="1"/>
</dbReference>
<keyword evidence="15" id="KW-1185">Reference proteome</keyword>
<dbReference type="InterPro" id="IPR036291">
    <property type="entry name" value="NAD(P)-bd_dom_sf"/>
</dbReference>
<dbReference type="SUPFAM" id="SSF55048">
    <property type="entry name" value="Probable ACP-binding domain of malonyl-CoA ACP transacylase"/>
    <property type="match status" value="1"/>
</dbReference>
<keyword evidence="8" id="KW-0012">Acyltransferase</keyword>
<dbReference type="Gene3D" id="3.30.70.3290">
    <property type="match status" value="1"/>
</dbReference>
<dbReference type="InterPro" id="IPR049552">
    <property type="entry name" value="PKS_DH_N"/>
</dbReference>
<comment type="caution">
    <text evidence="9">Lacks conserved residue(s) required for the propagation of feature annotation.</text>
</comment>
<dbReference type="Gene3D" id="3.40.50.720">
    <property type="entry name" value="NAD(P)-binding Rossmann-like Domain"/>
    <property type="match status" value="1"/>
</dbReference>